<reference evidence="1 2" key="1">
    <citation type="journal article" date="2022" name="New Phytol.">
        <title>Ecological generalism drives hyperdiversity of secondary metabolite gene clusters in xylarialean endophytes.</title>
        <authorList>
            <person name="Franco M.E.E."/>
            <person name="Wisecaver J.H."/>
            <person name="Arnold A.E."/>
            <person name="Ju Y.M."/>
            <person name="Slot J.C."/>
            <person name="Ahrendt S."/>
            <person name="Moore L.P."/>
            <person name="Eastman K.E."/>
            <person name="Scott K."/>
            <person name="Konkel Z."/>
            <person name="Mondo S.J."/>
            <person name="Kuo A."/>
            <person name="Hayes R.D."/>
            <person name="Haridas S."/>
            <person name="Andreopoulos B."/>
            <person name="Riley R."/>
            <person name="LaButti K."/>
            <person name="Pangilinan J."/>
            <person name="Lipzen A."/>
            <person name="Amirebrahimi M."/>
            <person name="Yan J."/>
            <person name="Adam C."/>
            <person name="Keymanesh K."/>
            <person name="Ng V."/>
            <person name="Louie K."/>
            <person name="Northen T."/>
            <person name="Drula E."/>
            <person name="Henrissat B."/>
            <person name="Hsieh H.M."/>
            <person name="Youens-Clark K."/>
            <person name="Lutzoni F."/>
            <person name="Miadlikowska J."/>
            <person name="Eastwood D.C."/>
            <person name="Hamelin R.C."/>
            <person name="Grigoriev I.V."/>
            <person name="U'Ren J.M."/>
        </authorList>
    </citation>
    <scope>NUCLEOTIDE SEQUENCE [LARGE SCALE GENOMIC DNA]</scope>
    <source>
        <strain evidence="1 2">ER1909</strain>
    </source>
</reference>
<dbReference type="EMBL" id="MU394343">
    <property type="protein sequence ID" value="KAI6083998.1"/>
    <property type="molecule type" value="Genomic_DNA"/>
</dbReference>
<evidence type="ECO:0000313" key="1">
    <source>
        <dbReference type="EMBL" id="KAI6083998.1"/>
    </source>
</evidence>
<evidence type="ECO:0000313" key="2">
    <source>
        <dbReference type="Proteomes" id="UP001497680"/>
    </source>
</evidence>
<gene>
    <name evidence="1" type="ORF">F4821DRAFT_271383</name>
</gene>
<comment type="caution">
    <text evidence="1">The sequence shown here is derived from an EMBL/GenBank/DDBJ whole genome shotgun (WGS) entry which is preliminary data.</text>
</comment>
<dbReference type="Proteomes" id="UP001497680">
    <property type="component" value="Unassembled WGS sequence"/>
</dbReference>
<proteinExistence type="predicted"/>
<accession>A0ACC0CU31</accession>
<organism evidence="1 2">
    <name type="scientific">Hypoxylon rubiginosum</name>
    <dbReference type="NCBI Taxonomy" id="110542"/>
    <lineage>
        <taxon>Eukaryota</taxon>
        <taxon>Fungi</taxon>
        <taxon>Dikarya</taxon>
        <taxon>Ascomycota</taxon>
        <taxon>Pezizomycotina</taxon>
        <taxon>Sordariomycetes</taxon>
        <taxon>Xylariomycetidae</taxon>
        <taxon>Xylariales</taxon>
        <taxon>Hypoxylaceae</taxon>
        <taxon>Hypoxylon</taxon>
    </lineage>
</organism>
<sequence length="453" mass="51014">MAGMTLQFIDQGTKGISRSERRIIRSHVMTGKNAGKPRKSTRRQTAPVQAKRLLTLSSPPGVGCSELRQPLWNDLSLTSFPQQLDSESTKLMHRWFFDISDALFPPQFCSKFDIVKSIWVNSVLADEAYFHSTLAISASYVDFFQRKPGISSKTLYHILKAYALVNLKLSGPESVSDNAIAAYATGMIHLSGLYRMIELRGGIPRLMKENSSLALKALRLDVELALQTGSPLFRNDVVPINTTSDNFRVIEELLPGAAPKLSHIMTDVAGFSALLNSKRKGQTKLDPQDFSTTILYLLYRLIEVAPLRQPHSAPATLHDDVAPLAMLAFMTTLLPEYGRERSSYPLLSNRLESTFHGLHARFAVVRNSNCSPLLLWCLFISGISILNHKQHPWLLLDLLQVCEQQDLHDWPSVRHQLSKFPWIHGLHDVPGQILWEDAHRRSNEISSEFLQLQ</sequence>
<protein>
    <submittedName>
        <fullName evidence="1">Uncharacterized protein</fullName>
    </submittedName>
</protein>
<keyword evidence="2" id="KW-1185">Reference proteome</keyword>
<name>A0ACC0CU31_9PEZI</name>